<feature type="compositionally biased region" description="Polar residues" evidence="1">
    <location>
        <begin position="81"/>
        <end position="97"/>
    </location>
</feature>
<name>A0A0L6VJ60_9BASI</name>
<accession>A0A0L6VJ60</accession>
<proteinExistence type="predicted"/>
<gene>
    <name evidence="2" type="ORF">VP01_15318g1</name>
</gene>
<keyword evidence="3" id="KW-1185">Reference proteome</keyword>
<dbReference type="Proteomes" id="UP000037035">
    <property type="component" value="Unassembled WGS sequence"/>
</dbReference>
<protein>
    <submittedName>
        <fullName evidence="2">Uncharacterized protein</fullName>
    </submittedName>
</protein>
<comment type="caution">
    <text evidence="2">The sequence shown here is derived from an EMBL/GenBank/DDBJ whole genome shotgun (WGS) entry which is preliminary data.</text>
</comment>
<reference evidence="2 3" key="1">
    <citation type="submission" date="2015-08" db="EMBL/GenBank/DDBJ databases">
        <title>Next Generation Sequencing and Analysis of the Genome of Puccinia sorghi L Schw, the Causal Agent of Maize Common Rust.</title>
        <authorList>
            <person name="Rochi L."/>
            <person name="Burguener G."/>
            <person name="Darino M."/>
            <person name="Turjanski A."/>
            <person name="Kreff E."/>
            <person name="Dieguez M.J."/>
            <person name="Sacco F."/>
        </authorList>
    </citation>
    <scope>NUCLEOTIDE SEQUENCE [LARGE SCALE GENOMIC DNA]</scope>
    <source>
        <strain evidence="2 3">RO10H11247</strain>
    </source>
</reference>
<evidence type="ECO:0000256" key="1">
    <source>
        <dbReference type="SAM" id="MobiDB-lite"/>
    </source>
</evidence>
<dbReference type="AlphaFoldDB" id="A0A0L6VJ60"/>
<organism evidence="2 3">
    <name type="scientific">Puccinia sorghi</name>
    <dbReference type="NCBI Taxonomy" id="27349"/>
    <lineage>
        <taxon>Eukaryota</taxon>
        <taxon>Fungi</taxon>
        <taxon>Dikarya</taxon>
        <taxon>Basidiomycota</taxon>
        <taxon>Pucciniomycotina</taxon>
        <taxon>Pucciniomycetes</taxon>
        <taxon>Pucciniales</taxon>
        <taxon>Pucciniaceae</taxon>
        <taxon>Puccinia</taxon>
    </lineage>
</organism>
<dbReference type="OrthoDB" id="5552562at2759"/>
<dbReference type="VEuPathDB" id="FungiDB:VP01_15318g1"/>
<evidence type="ECO:0000313" key="3">
    <source>
        <dbReference type="Proteomes" id="UP000037035"/>
    </source>
</evidence>
<dbReference type="EMBL" id="LAVV01005907">
    <property type="protein sequence ID" value="KNZ60597.1"/>
    <property type="molecule type" value="Genomic_DNA"/>
</dbReference>
<feature type="non-terminal residue" evidence="2">
    <location>
        <position position="105"/>
    </location>
</feature>
<sequence>LYQHGLTENIQLAVVMSKIQFISLQTMQVISLKAGQTIEGIQTSRPTPIPSSNSPTTDLNAMDLSAFQHAGNISCGCSNGNKNSQGQQSLSSAQISELQAKINRI</sequence>
<evidence type="ECO:0000313" key="2">
    <source>
        <dbReference type="EMBL" id="KNZ60597.1"/>
    </source>
</evidence>
<feature type="region of interest" description="Disordered" evidence="1">
    <location>
        <begin position="81"/>
        <end position="105"/>
    </location>
</feature>
<feature type="non-terminal residue" evidence="2">
    <location>
        <position position="1"/>
    </location>
</feature>